<dbReference type="Proteomes" id="UP000461234">
    <property type="component" value="Unassembled WGS sequence"/>
</dbReference>
<name>A0A7X1SFV7_ACIBA</name>
<dbReference type="EMBL" id="WIOC01000003">
    <property type="protein sequence ID" value="MQR48465.1"/>
    <property type="molecule type" value="Genomic_DNA"/>
</dbReference>
<dbReference type="RefSeq" id="WP_000521805.1">
    <property type="nucleotide sequence ID" value="NZ_CP012952.1"/>
</dbReference>
<proteinExistence type="predicted"/>
<accession>A0A7X1SFV7</accession>
<evidence type="ECO:0000313" key="1">
    <source>
        <dbReference type="EMBL" id="MQR48465.1"/>
    </source>
</evidence>
<protein>
    <submittedName>
        <fullName evidence="1">Uncharacterized protein</fullName>
    </submittedName>
</protein>
<evidence type="ECO:0000313" key="2">
    <source>
        <dbReference type="Proteomes" id="UP000461234"/>
    </source>
</evidence>
<sequence>MGLAKFSAKLNYTSEYGCAYQETYKQSQDNPDAKKVFLDLVEHLAWMGAVGGQASEVVEVFNRGHKQGLERRKELDKQEGVENG</sequence>
<organism evidence="1 2">
    <name type="scientific">Acinetobacter baumannii</name>
    <dbReference type="NCBI Taxonomy" id="470"/>
    <lineage>
        <taxon>Bacteria</taxon>
        <taxon>Pseudomonadati</taxon>
        <taxon>Pseudomonadota</taxon>
        <taxon>Gammaproteobacteria</taxon>
        <taxon>Moraxellales</taxon>
        <taxon>Moraxellaceae</taxon>
        <taxon>Acinetobacter</taxon>
        <taxon>Acinetobacter calcoaceticus/baumannii complex</taxon>
    </lineage>
</organism>
<reference evidence="1 2" key="1">
    <citation type="submission" date="2019-10" db="EMBL/GenBank/DDBJ databases">
        <title>Genetic environment of the oxa23 gene and comparative analysis of carbapenem resistant Acinetobacter baumannii isolates belonging to global clone 1, lineage 2 recovered in a burns hospital outbreak in 2012-2013.</title>
        <authorList>
            <person name="Douraghi M."/>
            <person name="Aris P."/>
            <person name="Kenyon J."/>
            <person name="Hamidian M."/>
        </authorList>
    </citation>
    <scope>NUCLEOTIDE SEQUENCE [LARGE SCALE GENOMIC DNA]</scope>
    <source>
        <strain evidence="1 2">ABS103</strain>
    </source>
</reference>
<gene>
    <name evidence="1" type="ORF">F2P40_03835</name>
</gene>
<dbReference type="AlphaFoldDB" id="A0A7X1SFV7"/>
<comment type="caution">
    <text evidence="1">The sequence shown here is derived from an EMBL/GenBank/DDBJ whole genome shotgun (WGS) entry which is preliminary data.</text>
</comment>